<keyword evidence="5" id="KW-1185">Reference proteome</keyword>
<keyword evidence="3 4" id="KW-0808">Transferase</keyword>
<dbReference type="PANTHER" id="PTHR43619:SF2">
    <property type="entry name" value="S-ADENOSYL-L-METHIONINE-DEPENDENT METHYLTRANSFERASES SUPERFAMILY PROTEIN"/>
    <property type="match status" value="1"/>
</dbReference>
<dbReference type="InterPro" id="IPR029063">
    <property type="entry name" value="SAM-dependent_MTases_sf"/>
</dbReference>
<evidence type="ECO:0000256" key="3">
    <source>
        <dbReference type="ARBA" id="ARBA00022679"/>
    </source>
</evidence>
<dbReference type="EMBL" id="ASPP01000987">
    <property type="protein sequence ID" value="ETO36120.1"/>
    <property type="molecule type" value="Genomic_DNA"/>
</dbReference>
<gene>
    <name evidence="4" type="ORF">RFI_00942</name>
</gene>
<dbReference type="SUPFAM" id="SSF53335">
    <property type="entry name" value="S-adenosyl-L-methionine-dependent methyltransferases"/>
    <property type="match status" value="1"/>
</dbReference>
<comment type="caution">
    <text evidence="4">The sequence shown here is derived from an EMBL/GenBank/DDBJ whole genome shotgun (WGS) entry which is preliminary data.</text>
</comment>
<evidence type="ECO:0000256" key="2">
    <source>
        <dbReference type="ARBA" id="ARBA00022603"/>
    </source>
</evidence>
<reference evidence="4 5" key="1">
    <citation type="journal article" date="2013" name="Curr. Biol.">
        <title>The Genome of the Foraminiferan Reticulomyxa filosa.</title>
        <authorList>
            <person name="Glockner G."/>
            <person name="Hulsmann N."/>
            <person name="Schleicher M."/>
            <person name="Noegel A.A."/>
            <person name="Eichinger L."/>
            <person name="Gallinger C."/>
            <person name="Pawlowski J."/>
            <person name="Sierra R."/>
            <person name="Euteneuer U."/>
            <person name="Pillet L."/>
            <person name="Moustafa A."/>
            <person name="Platzer M."/>
            <person name="Groth M."/>
            <person name="Szafranski K."/>
            <person name="Schliwa M."/>
        </authorList>
    </citation>
    <scope>NUCLEOTIDE SEQUENCE [LARGE SCALE GENOMIC DNA]</scope>
</reference>
<dbReference type="InterPro" id="IPR007213">
    <property type="entry name" value="Ppm1/Ppm2/Tcmp"/>
</dbReference>
<dbReference type="GO" id="GO:0008168">
    <property type="term" value="F:methyltransferase activity"/>
    <property type="evidence" value="ECO:0007669"/>
    <property type="project" value="UniProtKB-KW"/>
</dbReference>
<dbReference type="NCBIfam" id="TIGR00027">
    <property type="entry name" value="mthyl_TIGR00027"/>
    <property type="match status" value="1"/>
</dbReference>
<dbReference type="Gene3D" id="3.40.50.150">
    <property type="entry name" value="Vaccinia Virus protein VP39"/>
    <property type="match status" value="1"/>
</dbReference>
<dbReference type="Proteomes" id="UP000023152">
    <property type="component" value="Unassembled WGS sequence"/>
</dbReference>
<keyword evidence="2 4" id="KW-0489">Methyltransferase</keyword>
<evidence type="ECO:0000313" key="5">
    <source>
        <dbReference type="Proteomes" id="UP000023152"/>
    </source>
</evidence>
<name>X6PC75_RETFI</name>
<dbReference type="PANTHER" id="PTHR43619">
    <property type="entry name" value="S-ADENOSYL-L-METHIONINE-DEPENDENT METHYLTRANSFERASE YKTD-RELATED"/>
    <property type="match status" value="1"/>
</dbReference>
<evidence type="ECO:0000313" key="4">
    <source>
        <dbReference type="EMBL" id="ETO36120.1"/>
    </source>
</evidence>
<protein>
    <submittedName>
        <fullName evidence="4">Methyltransferase</fullName>
    </submittedName>
</protein>
<accession>X6PC75</accession>
<dbReference type="InterPro" id="IPR011610">
    <property type="entry name" value="SAM_mthyl_Trfase_ML2640-like"/>
</dbReference>
<organism evidence="4 5">
    <name type="scientific">Reticulomyxa filosa</name>
    <dbReference type="NCBI Taxonomy" id="46433"/>
    <lineage>
        <taxon>Eukaryota</taxon>
        <taxon>Sar</taxon>
        <taxon>Rhizaria</taxon>
        <taxon>Retaria</taxon>
        <taxon>Foraminifera</taxon>
        <taxon>Monothalamids</taxon>
        <taxon>Reticulomyxidae</taxon>
        <taxon>Reticulomyxa</taxon>
    </lineage>
</organism>
<sequence>MSVDEKQSTADTTSSTLSKVEQTSLFMAAGRAIESRKPESERAFYDPYAEIFAGTRGFEQLDRIIKTLKIPKPEMFHAHITFRTKYFDDMIKAAVGKIEKKCEEKGIKKLPKLQVVILGVGCDTRSYRLDILKGCHVFEVDMGDVIKFREEILAHKCKAKTEAIIKSVAGDLNDLEKFNLGDALIKQGYDTDNSVSIWICEGLISYLSSSSLDRVFRLASDTLCCKNETWKDLNLNWFVANCLNENTPVEDHLQQSLNVTFKSSFKTPHVLLEKYGYKEWSVVPSGGKCKDYKNDYLKQVENSANVRELAISFFFYGCK</sequence>
<dbReference type="GO" id="GO:0032259">
    <property type="term" value="P:methylation"/>
    <property type="evidence" value="ECO:0007669"/>
    <property type="project" value="UniProtKB-KW"/>
</dbReference>
<proteinExistence type="inferred from homology"/>
<evidence type="ECO:0000256" key="1">
    <source>
        <dbReference type="ARBA" id="ARBA00008138"/>
    </source>
</evidence>
<dbReference type="AlphaFoldDB" id="X6PC75"/>
<dbReference type="OrthoDB" id="203237at2759"/>
<dbReference type="Pfam" id="PF04072">
    <property type="entry name" value="LCM"/>
    <property type="match status" value="1"/>
</dbReference>
<comment type="similarity">
    <text evidence="1">Belongs to the UPF0677 family.</text>
</comment>